<proteinExistence type="predicted"/>
<accession>A0A1A9ZBK0</accession>
<dbReference type="EnsemblMetazoa" id="GPAI009669-RA">
    <property type="protein sequence ID" value="GPAI009669-PA"/>
    <property type="gene ID" value="GPAI009669"/>
</dbReference>
<reference evidence="1" key="2">
    <citation type="submission" date="2020-05" db="UniProtKB">
        <authorList>
            <consortium name="EnsemblMetazoa"/>
        </authorList>
    </citation>
    <scope>IDENTIFICATION</scope>
    <source>
        <strain evidence="1">IAEA</strain>
    </source>
</reference>
<evidence type="ECO:0000313" key="2">
    <source>
        <dbReference type="Proteomes" id="UP000092445"/>
    </source>
</evidence>
<dbReference type="Proteomes" id="UP000092445">
    <property type="component" value="Unassembled WGS sequence"/>
</dbReference>
<name>A0A1A9ZBK0_GLOPL</name>
<protein>
    <submittedName>
        <fullName evidence="1">Uncharacterized protein</fullName>
    </submittedName>
</protein>
<evidence type="ECO:0000313" key="1">
    <source>
        <dbReference type="EnsemblMetazoa" id="GPAI009669-PA"/>
    </source>
</evidence>
<sequence>MPKCKPIPIQSLTLMQFCIAIIRHLHQTNLFSCSYVTNTLMMALLFIRHHVVANDDNDCHKSNLLRYLLMLPITKFSNYFQINQLSIQIQFCHNSAINKKKQLLNYLPCDLCFHPGFATNLYCSCILAVIMLINAWKVDFSKITEEIICFVMSEIGRQLLTSIAMVIDELLKVV</sequence>
<dbReference type="AlphaFoldDB" id="A0A1A9ZBK0"/>
<keyword evidence="2" id="KW-1185">Reference proteome</keyword>
<organism evidence="1 2">
    <name type="scientific">Glossina pallidipes</name>
    <name type="common">Tsetse fly</name>
    <dbReference type="NCBI Taxonomy" id="7398"/>
    <lineage>
        <taxon>Eukaryota</taxon>
        <taxon>Metazoa</taxon>
        <taxon>Ecdysozoa</taxon>
        <taxon>Arthropoda</taxon>
        <taxon>Hexapoda</taxon>
        <taxon>Insecta</taxon>
        <taxon>Pterygota</taxon>
        <taxon>Neoptera</taxon>
        <taxon>Endopterygota</taxon>
        <taxon>Diptera</taxon>
        <taxon>Brachycera</taxon>
        <taxon>Muscomorpha</taxon>
        <taxon>Hippoboscoidea</taxon>
        <taxon>Glossinidae</taxon>
        <taxon>Glossina</taxon>
    </lineage>
</organism>
<reference evidence="2" key="1">
    <citation type="submission" date="2014-03" db="EMBL/GenBank/DDBJ databases">
        <authorList>
            <person name="Aksoy S."/>
            <person name="Warren W."/>
            <person name="Wilson R.K."/>
        </authorList>
    </citation>
    <scope>NUCLEOTIDE SEQUENCE [LARGE SCALE GENOMIC DNA]</scope>
    <source>
        <strain evidence="2">IAEA</strain>
    </source>
</reference>
<dbReference type="VEuPathDB" id="VectorBase:GPAI009669"/>